<evidence type="ECO:0000256" key="1">
    <source>
        <dbReference type="SAM" id="SignalP"/>
    </source>
</evidence>
<name>A0AA85FQB7_9TREM</name>
<evidence type="ECO:0000313" key="3">
    <source>
        <dbReference type="WBParaSite" id="SRDH1_57930.1"/>
    </source>
</evidence>
<protein>
    <submittedName>
        <fullName evidence="3">Uncharacterized protein</fullName>
    </submittedName>
</protein>
<reference evidence="3" key="2">
    <citation type="submission" date="2023-11" db="UniProtKB">
        <authorList>
            <consortium name="WormBaseParasite"/>
        </authorList>
    </citation>
    <scope>IDENTIFICATION</scope>
</reference>
<keyword evidence="2" id="KW-1185">Reference proteome</keyword>
<proteinExistence type="predicted"/>
<dbReference type="WBParaSite" id="SRDH1_57930.1">
    <property type="protein sequence ID" value="SRDH1_57930.1"/>
    <property type="gene ID" value="SRDH1_57930"/>
</dbReference>
<dbReference type="Proteomes" id="UP000050792">
    <property type="component" value="Unassembled WGS sequence"/>
</dbReference>
<dbReference type="AlphaFoldDB" id="A0AA85FQB7"/>
<accession>A0AA85FQB7</accession>
<organism evidence="2 3">
    <name type="scientific">Schistosoma rodhaini</name>
    <dbReference type="NCBI Taxonomy" id="6188"/>
    <lineage>
        <taxon>Eukaryota</taxon>
        <taxon>Metazoa</taxon>
        <taxon>Spiralia</taxon>
        <taxon>Lophotrochozoa</taxon>
        <taxon>Platyhelminthes</taxon>
        <taxon>Trematoda</taxon>
        <taxon>Digenea</taxon>
        <taxon>Strigeidida</taxon>
        <taxon>Schistosomatoidea</taxon>
        <taxon>Schistosomatidae</taxon>
        <taxon>Schistosoma</taxon>
    </lineage>
</organism>
<sequence>MFLFIALMLVLVSVFQNPYMEVHGGGGSRLSVGLGGHLADRLHNASVELAKDKVNKTLFLTDNFTMIYEYAYGKHAIIYVDSSTSICCIQSPNKYISSTENSIDAVKIYENLICE</sequence>
<feature type="chain" id="PRO_5041668400" evidence="1">
    <location>
        <begin position="17"/>
        <end position="115"/>
    </location>
</feature>
<evidence type="ECO:0000313" key="2">
    <source>
        <dbReference type="Proteomes" id="UP000050792"/>
    </source>
</evidence>
<feature type="signal peptide" evidence="1">
    <location>
        <begin position="1"/>
        <end position="16"/>
    </location>
</feature>
<reference evidence="2" key="1">
    <citation type="submission" date="2022-06" db="EMBL/GenBank/DDBJ databases">
        <authorList>
            <person name="Berger JAMES D."/>
            <person name="Berger JAMES D."/>
        </authorList>
    </citation>
    <scope>NUCLEOTIDE SEQUENCE [LARGE SCALE GENOMIC DNA]</scope>
</reference>
<keyword evidence="1" id="KW-0732">Signal</keyword>